<dbReference type="SMART" id="SM00369">
    <property type="entry name" value="LRR_TYP"/>
    <property type="match status" value="12"/>
</dbReference>
<dbReference type="RefSeq" id="XP_023168830.2">
    <property type="nucleotide sequence ID" value="XM_023313062.2"/>
</dbReference>
<dbReference type="InterPro" id="IPR000483">
    <property type="entry name" value="Cys-rich_flank_reg_C"/>
</dbReference>
<dbReference type="InterPro" id="IPR003599">
    <property type="entry name" value="Ig_sub"/>
</dbReference>
<evidence type="ECO:0000256" key="10">
    <source>
        <dbReference type="ARBA" id="ARBA00023180"/>
    </source>
</evidence>
<keyword evidence="5" id="KW-0732">Signal</keyword>
<proteinExistence type="predicted"/>
<name>A0A6J1LPT1_DROHY</name>
<dbReference type="GO" id="GO:0005886">
    <property type="term" value="C:plasma membrane"/>
    <property type="evidence" value="ECO:0007669"/>
    <property type="project" value="UniProtKB-SubCell"/>
</dbReference>
<evidence type="ECO:0000256" key="2">
    <source>
        <dbReference type="ARBA" id="ARBA00022475"/>
    </source>
</evidence>
<dbReference type="InterPro" id="IPR013098">
    <property type="entry name" value="Ig_I-set"/>
</dbReference>
<protein>
    <submittedName>
        <fullName evidence="16 17">Leucine-rich repeats and immunoglobulin-like domains protein 1</fullName>
    </submittedName>
</protein>
<dbReference type="KEGG" id="dhe:111598033"/>
<evidence type="ECO:0000256" key="9">
    <source>
        <dbReference type="ARBA" id="ARBA00023157"/>
    </source>
</evidence>
<dbReference type="Gene3D" id="2.60.40.10">
    <property type="entry name" value="Immunoglobulins"/>
    <property type="match status" value="3"/>
</dbReference>
<dbReference type="Proteomes" id="UP000504633">
    <property type="component" value="Unplaced"/>
</dbReference>
<feature type="region of interest" description="Disordered" evidence="12">
    <location>
        <begin position="185"/>
        <end position="216"/>
    </location>
</feature>
<dbReference type="FunFam" id="3.80.10.10:FF:001438">
    <property type="entry name" value="Uncharacterized protein"/>
    <property type="match status" value="1"/>
</dbReference>
<comment type="subcellular location">
    <subcellularLocation>
        <location evidence="1">Cell membrane</location>
    </subcellularLocation>
</comment>
<dbReference type="CTD" id="36788"/>
<evidence type="ECO:0000313" key="17">
    <source>
        <dbReference type="RefSeq" id="XP_023168830.2"/>
    </source>
</evidence>
<keyword evidence="10" id="KW-0325">Glycoprotein</keyword>
<feature type="domain" description="Ig-like" evidence="14">
    <location>
        <begin position="858"/>
        <end position="947"/>
    </location>
</feature>
<sequence>MHVSAIKSEEQERAKDACAAIKFNNYRKRGSNDENNNYISKFIMTSSILVQRLATLSMSGKWRRRRRRRKQQNDDAIVKATTTRACAHNDNCNYSKTTMRAHDFNKINKLQLITCMLLITTTTICQSYAAAAASTSASSSVSGEALTSPLSALLKSGGASYNQQLPQQQLFAMLAKNNGNTAALASAAAASQQQQHRHSRQRPRFLPLREDDSEDTADEEFAALHIPLEIAAAAASSSIGSASLETRGFVADDGGQYEQAEKELAAAESAAAANANAKNNNNKNCPKECKCQNEFFDCDKQHLERVPVLPNYVQTLHLAGNKLNDTTVLAIRNLSELQRLSLKRNQLGVMPMFTNLQSLRQLILANNRIQRISSEALVLLPKLKLLDLSKNQLHTVEANMFPRPSRLSHLILNANEIGSVNELAFATLSNLTDLELSNNHLSSLPVGVFKNLLRLKKLTLNSNRLEINWSTFRGLQALQKLELKSNNIKTLQDGVFHVMRNIESIKLDHNDISSLSRQGLFNLTKLHHLSLSNNSISRIELDTYEFTQSLEWLDLSHNYISDFKAQHLDCLKRLKHLNLGHNNLQYLPENTFDCVKNLEELNLRRNRLAWIIEDQSAVAHFKALRKLRRLDLYGNNLKQISSKALTGLNNLVQLNLENNELASIQPNAFEHMQNLQKLSFKSNNFICDCELIWFRQWHLSRFGIQTEKLFTNAVCGYPEHLLDRQLFRLSPAELTCSDSPKPVLQNEPSNMLAVKGANITLECMATSPAAASAAATDELEIKWRHDNQHVMESQNVHDGASTKTQIHPDQSTNQTTIYGHLRLSNVTDESAGRYQCVVSNAFGSTYGQKFKISIGIHPSFLHVPSNLTLDAGETARLVCSASGDPMPEMALQKFGGRDFPAATERRLQVIREENAFLITNAKPSDSGIYTCTAESPAGVIKVNATLIVNDKPLPSIPLVQKEVILGRTCVLECLSESLNLELEQPRREWFKENKPLHNSPTGPDAERFYFTESKELLVIVNAQSTDAGHYRCEISDNLRTLTLQSELIVVQGSLNNDLVLLSVMIFTIICVLICTSIVWRVLRHQRRKQLHSSTTRSSQHTLPLDQTQLTTMNRTILLDTAGHKQQQQLDQQQPQHQHHQSQSQLRPRSLTDLECGPGQTQSRLIVTTTPSYEQRCMEQGLTLCYMQQAELELQQDHLSSKDSGTGSDAAVKRSLEDFVVGMPRRRILDEDADVDDDDDVGDEPDDNDLQFAPTRALGVSVYHDMDELYERNHSAPEQQSFLRNNNNNRHNYDGGGCVMVGVAMAAAGDYKAAKAVDI</sequence>
<dbReference type="SMART" id="SM00409">
    <property type="entry name" value="IG"/>
    <property type="match status" value="3"/>
</dbReference>
<evidence type="ECO:0000256" key="7">
    <source>
        <dbReference type="ARBA" id="ARBA00022989"/>
    </source>
</evidence>
<dbReference type="PANTHER" id="PTHR45842">
    <property type="entry name" value="SYNAPTIC ADHESION-LIKE MOLECULE SALM"/>
    <property type="match status" value="1"/>
</dbReference>
<dbReference type="SMART" id="SM00365">
    <property type="entry name" value="LRR_SD22"/>
    <property type="match status" value="8"/>
</dbReference>
<dbReference type="InterPro" id="IPR013783">
    <property type="entry name" value="Ig-like_fold"/>
</dbReference>
<dbReference type="InterPro" id="IPR001611">
    <property type="entry name" value="Leu-rich_rpt"/>
</dbReference>
<evidence type="ECO:0000313" key="16">
    <source>
        <dbReference type="RefSeq" id="XP_023168829.2"/>
    </source>
</evidence>
<keyword evidence="15" id="KW-1185">Reference proteome</keyword>
<feature type="compositionally biased region" description="Low complexity" evidence="12">
    <location>
        <begin position="185"/>
        <end position="194"/>
    </location>
</feature>
<keyword evidence="8 13" id="KW-0472">Membrane</keyword>
<dbReference type="PROSITE" id="PS50835">
    <property type="entry name" value="IG_LIKE"/>
    <property type="match status" value="3"/>
</dbReference>
<feature type="compositionally biased region" description="Acidic residues" evidence="12">
    <location>
        <begin position="1230"/>
        <end position="1248"/>
    </location>
</feature>
<feature type="domain" description="Ig-like" evidence="14">
    <location>
        <begin position="742"/>
        <end position="853"/>
    </location>
</feature>
<evidence type="ECO:0000256" key="1">
    <source>
        <dbReference type="ARBA" id="ARBA00004236"/>
    </source>
</evidence>
<dbReference type="PANTHER" id="PTHR45842:SF21">
    <property type="entry name" value="IG-LIKE DOMAIN-CONTAINING PROTEIN"/>
    <property type="match status" value="1"/>
</dbReference>
<feature type="domain" description="Ig-like" evidence="14">
    <location>
        <begin position="954"/>
        <end position="1042"/>
    </location>
</feature>
<feature type="region of interest" description="Disordered" evidence="12">
    <location>
        <begin position="1229"/>
        <end position="1250"/>
    </location>
</feature>
<dbReference type="Pfam" id="PF13927">
    <property type="entry name" value="Ig_3"/>
    <property type="match status" value="1"/>
</dbReference>
<dbReference type="InterPro" id="IPR036179">
    <property type="entry name" value="Ig-like_dom_sf"/>
</dbReference>
<reference evidence="16 17" key="1">
    <citation type="submission" date="2025-04" db="UniProtKB">
        <authorList>
            <consortium name="RefSeq"/>
        </authorList>
    </citation>
    <scope>IDENTIFICATION</scope>
    <source>
        <strain evidence="16 17">15085-1641.00</strain>
        <tissue evidence="16 17">Whole body</tissue>
    </source>
</reference>
<gene>
    <name evidence="16 17" type="primary">LOC111598033</name>
</gene>
<keyword evidence="11" id="KW-0393">Immunoglobulin domain</keyword>
<dbReference type="SMART" id="SM00082">
    <property type="entry name" value="LRRCT"/>
    <property type="match status" value="1"/>
</dbReference>
<dbReference type="SUPFAM" id="SSF52058">
    <property type="entry name" value="L domain-like"/>
    <property type="match status" value="2"/>
</dbReference>
<keyword evidence="9" id="KW-1015">Disulfide bond</keyword>
<dbReference type="RefSeq" id="XP_023168829.2">
    <property type="nucleotide sequence ID" value="XM_023313061.2"/>
</dbReference>
<feature type="region of interest" description="Disordered" evidence="12">
    <location>
        <begin position="1122"/>
        <end position="1164"/>
    </location>
</feature>
<keyword evidence="2" id="KW-1003">Cell membrane</keyword>
<accession>A0A6J1LPT1</accession>
<evidence type="ECO:0000259" key="14">
    <source>
        <dbReference type="PROSITE" id="PS50835"/>
    </source>
</evidence>
<dbReference type="InterPro" id="IPR003591">
    <property type="entry name" value="Leu-rich_rpt_typical-subtyp"/>
</dbReference>
<evidence type="ECO:0000256" key="4">
    <source>
        <dbReference type="ARBA" id="ARBA00022692"/>
    </source>
</evidence>
<dbReference type="InterPro" id="IPR050467">
    <property type="entry name" value="LRFN"/>
</dbReference>
<evidence type="ECO:0000256" key="11">
    <source>
        <dbReference type="ARBA" id="ARBA00023319"/>
    </source>
</evidence>
<dbReference type="Pfam" id="PF07679">
    <property type="entry name" value="I-set"/>
    <property type="match status" value="1"/>
</dbReference>
<dbReference type="SUPFAM" id="SSF48726">
    <property type="entry name" value="Immunoglobulin"/>
    <property type="match status" value="3"/>
</dbReference>
<evidence type="ECO:0000256" key="5">
    <source>
        <dbReference type="ARBA" id="ARBA00022729"/>
    </source>
</evidence>
<dbReference type="Gene3D" id="3.80.10.10">
    <property type="entry name" value="Ribonuclease Inhibitor"/>
    <property type="match status" value="5"/>
</dbReference>
<dbReference type="GeneID" id="111598033"/>
<keyword evidence="4 13" id="KW-0812">Transmembrane</keyword>
<dbReference type="InterPro" id="IPR003598">
    <property type="entry name" value="Ig_sub2"/>
</dbReference>
<organism evidence="15 16">
    <name type="scientific">Drosophila hydei</name>
    <name type="common">Fruit fly</name>
    <dbReference type="NCBI Taxonomy" id="7224"/>
    <lineage>
        <taxon>Eukaryota</taxon>
        <taxon>Metazoa</taxon>
        <taxon>Ecdysozoa</taxon>
        <taxon>Arthropoda</taxon>
        <taxon>Hexapoda</taxon>
        <taxon>Insecta</taxon>
        <taxon>Pterygota</taxon>
        <taxon>Neoptera</taxon>
        <taxon>Endopterygota</taxon>
        <taxon>Diptera</taxon>
        <taxon>Brachycera</taxon>
        <taxon>Muscomorpha</taxon>
        <taxon>Ephydroidea</taxon>
        <taxon>Drosophilidae</taxon>
        <taxon>Drosophila</taxon>
    </lineage>
</organism>
<keyword evidence="6" id="KW-0677">Repeat</keyword>
<evidence type="ECO:0000256" key="8">
    <source>
        <dbReference type="ARBA" id="ARBA00023136"/>
    </source>
</evidence>
<dbReference type="FunFam" id="2.60.40.10:FF:000032">
    <property type="entry name" value="palladin isoform X1"/>
    <property type="match status" value="1"/>
</dbReference>
<dbReference type="SMART" id="SM00408">
    <property type="entry name" value="IGc2"/>
    <property type="match status" value="3"/>
</dbReference>
<evidence type="ECO:0000256" key="13">
    <source>
        <dbReference type="SAM" id="Phobius"/>
    </source>
</evidence>
<dbReference type="Pfam" id="PF13855">
    <property type="entry name" value="LRR_8"/>
    <property type="match status" value="4"/>
</dbReference>
<dbReference type="PROSITE" id="PS51450">
    <property type="entry name" value="LRR"/>
    <property type="match status" value="7"/>
</dbReference>
<evidence type="ECO:0000256" key="12">
    <source>
        <dbReference type="SAM" id="MobiDB-lite"/>
    </source>
</evidence>
<feature type="transmembrane region" description="Helical" evidence="13">
    <location>
        <begin position="1058"/>
        <end position="1082"/>
    </location>
</feature>
<evidence type="ECO:0000256" key="6">
    <source>
        <dbReference type="ARBA" id="ARBA00022737"/>
    </source>
</evidence>
<evidence type="ECO:0000313" key="15">
    <source>
        <dbReference type="Proteomes" id="UP000504633"/>
    </source>
</evidence>
<dbReference type="InterPro" id="IPR007110">
    <property type="entry name" value="Ig-like_dom"/>
</dbReference>
<keyword evidence="3" id="KW-0433">Leucine-rich repeat</keyword>
<evidence type="ECO:0000256" key="3">
    <source>
        <dbReference type="ARBA" id="ARBA00022614"/>
    </source>
</evidence>
<dbReference type="InterPro" id="IPR032675">
    <property type="entry name" value="LRR_dom_sf"/>
</dbReference>
<dbReference type="OrthoDB" id="5917255at2759"/>
<keyword evidence="7 13" id="KW-1133">Transmembrane helix</keyword>
<feature type="compositionally biased region" description="Low complexity" evidence="12">
    <location>
        <begin position="1125"/>
        <end position="1150"/>
    </location>
</feature>
<dbReference type="OMA" id="WIIEDQS"/>